<feature type="region of interest" description="Disordered" evidence="4">
    <location>
        <begin position="1"/>
        <end position="32"/>
    </location>
</feature>
<dbReference type="GO" id="GO:0004805">
    <property type="term" value="F:trehalose-phosphatase activity"/>
    <property type="evidence" value="ECO:0007669"/>
    <property type="project" value="UniProtKB-EC"/>
</dbReference>
<comment type="function">
    <text evidence="3">Removes the phosphate from trehalose 6-phosphate to produce free trehalose.</text>
</comment>
<dbReference type="NCBIfam" id="TIGR01484">
    <property type="entry name" value="HAD-SF-IIB"/>
    <property type="match status" value="1"/>
</dbReference>
<dbReference type="Pfam" id="PF02358">
    <property type="entry name" value="Trehalose_PPase"/>
    <property type="match status" value="1"/>
</dbReference>
<evidence type="ECO:0000256" key="4">
    <source>
        <dbReference type="SAM" id="MobiDB-lite"/>
    </source>
</evidence>
<comment type="similarity">
    <text evidence="1">In the N-terminal section; belongs to the glycosyltransferase 20 family.</text>
</comment>
<dbReference type="InterPro" id="IPR023214">
    <property type="entry name" value="HAD_sf"/>
</dbReference>
<dbReference type="NCBIfam" id="TIGR00685">
    <property type="entry name" value="T6PP"/>
    <property type="match status" value="1"/>
</dbReference>
<comment type="similarity">
    <text evidence="2">In the C-terminal section; belongs to the trehalose phosphatase family.</text>
</comment>
<dbReference type="GO" id="GO:0005992">
    <property type="term" value="P:trehalose biosynthetic process"/>
    <property type="evidence" value="ECO:0007669"/>
    <property type="project" value="UniProtKB-UniPathway"/>
</dbReference>
<dbReference type="InterPro" id="IPR001830">
    <property type="entry name" value="Glyco_trans_20"/>
</dbReference>
<evidence type="ECO:0000256" key="3">
    <source>
        <dbReference type="RuleBase" id="RU361117"/>
    </source>
</evidence>
<dbReference type="InterPro" id="IPR036412">
    <property type="entry name" value="HAD-like_sf"/>
</dbReference>
<dbReference type="Gene3D" id="3.30.70.1020">
    <property type="entry name" value="Trehalose-6-phosphate phosphatase related protein, domain 2"/>
    <property type="match status" value="1"/>
</dbReference>
<comment type="similarity">
    <text evidence="3">Belongs to the trehalose phosphatase family.</text>
</comment>
<dbReference type="InterPro" id="IPR006379">
    <property type="entry name" value="HAD-SF_hydro_IIB"/>
</dbReference>
<dbReference type="EMBL" id="HBNR01037727">
    <property type="protein sequence ID" value="CAE4594690.1"/>
    <property type="molecule type" value="Transcribed_RNA"/>
</dbReference>
<dbReference type="CDD" id="cd01627">
    <property type="entry name" value="HAD_TPP"/>
    <property type="match status" value="1"/>
</dbReference>
<dbReference type="EC" id="3.1.3.12" evidence="3"/>
<protein>
    <recommendedName>
        <fullName evidence="3">Trehalose 6-phosphate phosphatase</fullName>
        <ecNumber evidence="3">3.1.3.12</ecNumber>
    </recommendedName>
</protein>
<comment type="catalytic activity">
    <reaction evidence="3">
        <text>alpha,alpha-trehalose 6-phosphate + H2O = alpha,alpha-trehalose + phosphate</text>
        <dbReference type="Rhea" id="RHEA:23420"/>
        <dbReference type="ChEBI" id="CHEBI:15377"/>
        <dbReference type="ChEBI" id="CHEBI:16551"/>
        <dbReference type="ChEBI" id="CHEBI:43474"/>
        <dbReference type="ChEBI" id="CHEBI:58429"/>
        <dbReference type="EC" id="3.1.3.12"/>
    </reaction>
</comment>
<name>A0A7S4QV03_9DINO</name>
<dbReference type="SUPFAM" id="SSF56784">
    <property type="entry name" value="HAD-like"/>
    <property type="match status" value="1"/>
</dbReference>
<proteinExistence type="inferred from homology"/>
<sequence length="368" mass="39700">MVAGCRGGRSAAKGCRPSSLSRSPRSPGFGESHAVQAWSGLFGGASCSSKEPCPPKSEETTSVGSKAVQEGCAVRATGPTKVGPEQLRQVWEEQPSSSGAGPRALFLDYDGTLREFEARPEQAVPTPEIRDLLSALNACEDLAPHIISGRDSGFLESHLGGLDRFTLVAEHGYKLRRPATGRWEYFSGGHSDEEQQMRWKAVLRPALAQTVGDVPGSHLEEKASALVWHYREAAPEVGVGAAEALMERLEALRSREGLGDVRITHGQKIVEVSFRGVNKGTMLRRLCEERRNAGRPFEAVLAVGDDKTDEFMFSSAPPDSMTIKVGDGDSQAKFRVSSPSELRNFLWCISTLCSDKTCSQDALALPAA</sequence>
<accession>A0A7S4QV03</accession>
<evidence type="ECO:0000313" key="5">
    <source>
        <dbReference type="EMBL" id="CAE4594690.1"/>
    </source>
</evidence>
<dbReference type="GO" id="GO:0003825">
    <property type="term" value="F:alpha,alpha-trehalose-phosphate synthase (UDP-forming) activity"/>
    <property type="evidence" value="ECO:0007669"/>
    <property type="project" value="TreeGrafter"/>
</dbReference>
<comment type="pathway">
    <text evidence="3">Glycan biosynthesis; trehalose biosynthesis.</text>
</comment>
<dbReference type="Gene3D" id="3.40.50.1000">
    <property type="entry name" value="HAD superfamily/HAD-like"/>
    <property type="match status" value="1"/>
</dbReference>
<evidence type="ECO:0000256" key="1">
    <source>
        <dbReference type="ARBA" id="ARBA00005409"/>
    </source>
</evidence>
<evidence type="ECO:0000256" key="2">
    <source>
        <dbReference type="ARBA" id="ARBA00006330"/>
    </source>
</evidence>
<feature type="region of interest" description="Disordered" evidence="4">
    <location>
        <begin position="45"/>
        <end position="66"/>
    </location>
</feature>
<feature type="compositionally biased region" description="Low complexity" evidence="4">
    <location>
        <begin position="16"/>
        <end position="27"/>
    </location>
</feature>
<dbReference type="AlphaFoldDB" id="A0A7S4QV03"/>
<dbReference type="PANTHER" id="PTHR10788:SF106">
    <property type="entry name" value="BCDNA.GH08860"/>
    <property type="match status" value="1"/>
</dbReference>
<reference evidence="5" key="1">
    <citation type="submission" date="2021-01" db="EMBL/GenBank/DDBJ databases">
        <authorList>
            <person name="Corre E."/>
            <person name="Pelletier E."/>
            <person name="Niang G."/>
            <person name="Scheremetjew M."/>
            <person name="Finn R."/>
            <person name="Kale V."/>
            <person name="Holt S."/>
            <person name="Cochrane G."/>
            <person name="Meng A."/>
            <person name="Brown T."/>
            <person name="Cohen L."/>
        </authorList>
    </citation>
    <scope>NUCLEOTIDE SEQUENCE</scope>
    <source>
        <strain evidence="5">CCMP3105</strain>
    </source>
</reference>
<gene>
    <name evidence="5" type="ORF">AMON00008_LOCUS26017</name>
</gene>
<keyword evidence="3" id="KW-0378">Hydrolase</keyword>
<dbReference type="UniPathway" id="UPA00299"/>
<comment type="cofactor">
    <cofactor evidence="3">
        <name>a divalent metal cation</name>
        <dbReference type="ChEBI" id="CHEBI:60240"/>
    </cofactor>
</comment>
<dbReference type="InterPro" id="IPR003337">
    <property type="entry name" value="Trehalose_PPase"/>
</dbReference>
<organism evidence="5">
    <name type="scientific">Alexandrium monilatum</name>
    <dbReference type="NCBI Taxonomy" id="311494"/>
    <lineage>
        <taxon>Eukaryota</taxon>
        <taxon>Sar</taxon>
        <taxon>Alveolata</taxon>
        <taxon>Dinophyceae</taxon>
        <taxon>Gonyaulacales</taxon>
        <taxon>Pyrocystaceae</taxon>
        <taxon>Alexandrium</taxon>
    </lineage>
</organism>
<dbReference type="PANTHER" id="PTHR10788">
    <property type="entry name" value="TREHALOSE-6-PHOSPHATE SYNTHASE"/>
    <property type="match status" value="1"/>
</dbReference>